<dbReference type="Proteomes" id="UP000053558">
    <property type="component" value="Unassembled WGS sequence"/>
</dbReference>
<keyword evidence="1" id="KW-0812">Transmembrane</keyword>
<dbReference type="KEGG" id="cput:CONPUDRAFT_146389"/>
<name>A0A5M3MFS9_CONPW</name>
<evidence type="ECO:0000313" key="3">
    <source>
        <dbReference type="Proteomes" id="UP000053558"/>
    </source>
</evidence>
<feature type="transmembrane region" description="Helical" evidence="1">
    <location>
        <begin position="38"/>
        <end position="58"/>
    </location>
</feature>
<evidence type="ECO:0000313" key="2">
    <source>
        <dbReference type="EMBL" id="EIW77451.1"/>
    </source>
</evidence>
<dbReference type="EMBL" id="JH711584">
    <property type="protein sequence ID" value="EIW77451.1"/>
    <property type="molecule type" value="Genomic_DNA"/>
</dbReference>
<dbReference type="GeneID" id="19202195"/>
<protein>
    <submittedName>
        <fullName evidence="2">Uncharacterized protein</fullName>
    </submittedName>
</protein>
<reference evidence="3" key="1">
    <citation type="journal article" date="2012" name="Science">
        <title>The Paleozoic origin of enzymatic lignin decomposition reconstructed from 31 fungal genomes.</title>
        <authorList>
            <person name="Floudas D."/>
            <person name="Binder M."/>
            <person name="Riley R."/>
            <person name="Barry K."/>
            <person name="Blanchette R.A."/>
            <person name="Henrissat B."/>
            <person name="Martinez A.T."/>
            <person name="Otillar R."/>
            <person name="Spatafora J.W."/>
            <person name="Yadav J.S."/>
            <person name="Aerts A."/>
            <person name="Benoit I."/>
            <person name="Boyd A."/>
            <person name="Carlson A."/>
            <person name="Copeland A."/>
            <person name="Coutinho P.M."/>
            <person name="de Vries R.P."/>
            <person name="Ferreira P."/>
            <person name="Findley K."/>
            <person name="Foster B."/>
            <person name="Gaskell J."/>
            <person name="Glotzer D."/>
            <person name="Gorecki P."/>
            <person name="Heitman J."/>
            <person name="Hesse C."/>
            <person name="Hori C."/>
            <person name="Igarashi K."/>
            <person name="Jurgens J.A."/>
            <person name="Kallen N."/>
            <person name="Kersten P."/>
            <person name="Kohler A."/>
            <person name="Kuees U."/>
            <person name="Kumar T.K.A."/>
            <person name="Kuo A."/>
            <person name="LaButti K."/>
            <person name="Larrondo L.F."/>
            <person name="Lindquist E."/>
            <person name="Ling A."/>
            <person name="Lombard V."/>
            <person name="Lucas S."/>
            <person name="Lundell T."/>
            <person name="Martin R."/>
            <person name="McLaughlin D.J."/>
            <person name="Morgenstern I."/>
            <person name="Morin E."/>
            <person name="Murat C."/>
            <person name="Nagy L.G."/>
            <person name="Nolan M."/>
            <person name="Ohm R.A."/>
            <person name="Patyshakuliyeva A."/>
            <person name="Rokas A."/>
            <person name="Ruiz-Duenas F.J."/>
            <person name="Sabat G."/>
            <person name="Salamov A."/>
            <person name="Samejima M."/>
            <person name="Schmutz J."/>
            <person name="Slot J.C."/>
            <person name="St John F."/>
            <person name="Stenlid J."/>
            <person name="Sun H."/>
            <person name="Sun S."/>
            <person name="Syed K."/>
            <person name="Tsang A."/>
            <person name="Wiebenga A."/>
            <person name="Young D."/>
            <person name="Pisabarro A."/>
            <person name="Eastwood D.C."/>
            <person name="Martin F."/>
            <person name="Cullen D."/>
            <person name="Grigoriev I.V."/>
            <person name="Hibbett D.S."/>
        </authorList>
    </citation>
    <scope>NUCLEOTIDE SEQUENCE [LARGE SCALE GENOMIC DNA]</scope>
    <source>
        <strain evidence="3">RWD-64-598 SS2</strain>
    </source>
</reference>
<keyword evidence="1" id="KW-1133">Transmembrane helix</keyword>
<comment type="caution">
    <text evidence="2">The sequence shown here is derived from an EMBL/GenBank/DDBJ whole genome shotgun (WGS) entry which is preliminary data.</text>
</comment>
<dbReference type="RefSeq" id="XP_007772818.1">
    <property type="nucleotide sequence ID" value="XM_007774628.1"/>
</dbReference>
<gene>
    <name evidence="2" type="ORF">CONPUDRAFT_146389</name>
</gene>
<keyword evidence="3" id="KW-1185">Reference proteome</keyword>
<evidence type="ECO:0000256" key="1">
    <source>
        <dbReference type="SAM" id="Phobius"/>
    </source>
</evidence>
<keyword evidence="1" id="KW-0472">Membrane</keyword>
<sequence length="122" mass="13643">MVFVIVNELIILAMTLARINKSSDKSFSGLLDNLVHGGLFYCACMTVFSIANLLTWCIQGSYPGILNVYQTTFHAIMASRFQLHTFNASRTSHTQCDSTVASLRFAENMNQSSQREINELLV</sequence>
<dbReference type="AlphaFoldDB" id="A0A5M3MFS9"/>
<accession>A0A5M3MFS9</accession>
<organism evidence="2 3">
    <name type="scientific">Coniophora puteana (strain RWD-64-598)</name>
    <name type="common">Brown rot fungus</name>
    <dbReference type="NCBI Taxonomy" id="741705"/>
    <lineage>
        <taxon>Eukaryota</taxon>
        <taxon>Fungi</taxon>
        <taxon>Dikarya</taxon>
        <taxon>Basidiomycota</taxon>
        <taxon>Agaricomycotina</taxon>
        <taxon>Agaricomycetes</taxon>
        <taxon>Agaricomycetidae</taxon>
        <taxon>Boletales</taxon>
        <taxon>Coniophorineae</taxon>
        <taxon>Coniophoraceae</taxon>
        <taxon>Coniophora</taxon>
    </lineage>
</organism>
<proteinExistence type="predicted"/>